<sequence>MPDWRLRTIPASATAEGTSEMTTVVKLYQLAVLVYLNRVSENLLGQPARTPAADKQGLHHVLSARLLRTTVPCLHPRQRGPDRRSTGDRPRTYL</sequence>
<proteinExistence type="predicted"/>
<evidence type="ECO:0000313" key="3">
    <source>
        <dbReference type="Proteomes" id="UP000250266"/>
    </source>
</evidence>
<dbReference type="OrthoDB" id="5130013at2759"/>
<name>A0A8E2E5J1_9PEZI</name>
<evidence type="ECO:0000313" key="2">
    <source>
        <dbReference type="EMBL" id="OCK77727.1"/>
    </source>
</evidence>
<keyword evidence="3" id="KW-1185">Reference proteome</keyword>
<gene>
    <name evidence="2" type="ORF">K432DRAFT_460009</name>
</gene>
<feature type="compositionally biased region" description="Basic and acidic residues" evidence="1">
    <location>
        <begin position="79"/>
        <end position="94"/>
    </location>
</feature>
<evidence type="ECO:0000256" key="1">
    <source>
        <dbReference type="SAM" id="MobiDB-lite"/>
    </source>
</evidence>
<organism evidence="2 3">
    <name type="scientific">Lepidopterella palustris CBS 459.81</name>
    <dbReference type="NCBI Taxonomy" id="1314670"/>
    <lineage>
        <taxon>Eukaryota</taxon>
        <taxon>Fungi</taxon>
        <taxon>Dikarya</taxon>
        <taxon>Ascomycota</taxon>
        <taxon>Pezizomycotina</taxon>
        <taxon>Dothideomycetes</taxon>
        <taxon>Pleosporomycetidae</taxon>
        <taxon>Mytilinidiales</taxon>
        <taxon>Argynnaceae</taxon>
        <taxon>Lepidopterella</taxon>
    </lineage>
</organism>
<accession>A0A8E2E5J1</accession>
<protein>
    <submittedName>
        <fullName evidence="2">Uncharacterized protein</fullName>
    </submittedName>
</protein>
<dbReference type="AlphaFoldDB" id="A0A8E2E5J1"/>
<reference evidence="2 3" key="1">
    <citation type="journal article" date="2016" name="Nat. Commun.">
        <title>Ectomycorrhizal ecology is imprinted in the genome of the dominant symbiotic fungus Cenococcum geophilum.</title>
        <authorList>
            <consortium name="DOE Joint Genome Institute"/>
            <person name="Peter M."/>
            <person name="Kohler A."/>
            <person name="Ohm R.A."/>
            <person name="Kuo A."/>
            <person name="Krutzmann J."/>
            <person name="Morin E."/>
            <person name="Arend M."/>
            <person name="Barry K.W."/>
            <person name="Binder M."/>
            <person name="Choi C."/>
            <person name="Clum A."/>
            <person name="Copeland A."/>
            <person name="Grisel N."/>
            <person name="Haridas S."/>
            <person name="Kipfer T."/>
            <person name="LaButti K."/>
            <person name="Lindquist E."/>
            <person name="Lipzen A."/>
            <person name="Maire R."/>
            <person name="Meier B."/>
            <person name="Mihaltcheva S."/>
            <person name="Molinier V."/>
            <person name="Murat C."/>
            <person name="Poggeler S."/>
            <person name="Quandt C.A."/>
            <person name="Sperisen C."/>
            <person name="Tritt A."/>
            <person name="Tisserant E."/>
            <person name="Crous P.W."/>
            <person name="Henrissat B."/>
            <person name="Nehls U."/>
            <person name="Egli S."/>
            <person name="Spatafora J.W."/>
            <person name="Grigoriev I.V."/>
            <person name="Martin F.M."/>
        </authorList>
    </citation>
    <scope>NUCLEOTIDE SEQUENCE [LARGE SCALE GENOMIC DNA]</scope>
    <source>
        <strain evidence="2 3">CBS 459.81</strain>
    </source>
</reference>
<dbReference type="Proteomes" id="UP000250266">
    <property type="component" value="Unassembled WGS sequence"/>
</dbReference>
<dbReference type="EMBL" id="KV745104">
    <property type="protein sequence ID" value="OCK77727.1"/>
    <property type="molecule type" value="Genomic_DNA"/>
</dbReference>
<feature type="region of interest" description="Disordered" evidence="1">
    <location>
        <begin position="73"/>
        <end position="94"/>
    </location>
</feature>